<dbReference type="PATRIC" id="fig|1618980.3.peg.76"/>
<dbReference type="SUPFAM" id="SSF53756">
    <property type="entry name" value="UDP-Glycosyltransferase/glycogen phosphorylase"/>
    <property type="match status" value="1"/>
</dbReference>
<dbReference type="GO" id="GO:0016757">
    <property type="term" value="F:glycosyltransferase activity"/>
    <property type="evidence" value="ECO:0007669"/>
    <property type="project" value="InterPro"/>
</dbReference>
<name>A0A0G1XPW1_9BACT</name>
<evidence type="ECO:0000313" key="4">
    <source>
        <dbReference type="Proteomes" id="UP000034711"/>
    </source>
</evidence>
<dbReference type="EMBL" id="LCRI01000002">
    <property type="protein sequence ID" value="KKW33283.1"/>
    <property type="molecule type" value="Genomic_DNA"/>
</dbReference>
<sequence length="366" mass="41965">MKLALVHDYLVQDGGAERVLRALQDIWPEAPTFTLFFDPDRLPAFRGRDIRTSFLQRLPFIRSRYQIYVALMPTAIEQLDLTGFDIVISNASAFSKGVIVRRDALHICYCHTPTRYLWSDTHSYVQGLRLPRLVKSALLPVLSYLRLWDRQAAERVDTFIANSQTVQERIKKYYRRESQVIYPPVETTQFSISQNPKTYFLAGGRLVAYKRFDMIVEAANQTGLPLKIFGTGSIEAELKQRARDNIEFVGKVSDEKRAHLYANALAYIHPQEEDFGITAVESMASGRPVIAYRKGGAVETVVPGVTGEFLEDQTWEALADAMIRFDDTCYNPERIRAHAEQFHRARFQESIKRTVEEAWRAHKGPQ</sequence>
<gene>
    <name evidence="3" type="ORF">UY77_C0002G0031</name>
</gene>
<organism evidence="3 4">
    <name type="scientific">Candidatus Uhrbacteria bacterium GW2011_GWA2_53_10</name>
    <dbReference type="NCBI Taxonomy" id="1618980"/>
    <lineage>
        <taxon>Bacteria</taxon>
        <taxon>Candidatus Uhriibacteriota</taxon>
    </lineage>
</organism>
<comment type="caution">
    <text evidence="3">The sequence shown here is derived from an EMBL/GenBank/DDBJ whole genome shotgun (WGS) entry which is preliminary data.</text>
</comment>
<feature type="domain" description="Glycosyl transferase family 1" evidence="1">
    <location>
        <begin position="194"/>
        <end position="325"/>
    </location>
</feature>
<dbReference type="InterPro" id="IPR050194">
    <property type="entry name" value="Glycosyltransferase_grp1"/>
</dbReference>
<dbReference type="InterPro" id="IPR001296">
    <property type="entry name" value="Glyco_trans_1"/>
</dbReference>
<dbReference type="Proteomes" id="UP000034711">
    <property type="component" value="Unassembled WGS sequence"/>
</dbReference>
<accession>A0A0G1XPW1</accession>
<dbReference type="AlphaFoldDB" id="A0A0G1XPW1"/>
<feature type="domain" description="Glycosyltransferase subfamily 4-like N-terminal" evidence="2">
    <location>
        <begin position="14"/>
        <end position="188"/>
    </location>
</feature>
<dbReference type="InterPro" id="IPR028098">
    <property type="entry name" value="Glyco_trans_4-like_N"/>
</dbReference>
<evidence type="ECO:0000313" key="3">
    <source>
        <dbReference type="EMBL" id="KKW33283.1"/>
    </source>
</evidence>
<evidence type="ECO:0000259" key="1">
    <source>
        <dbReference type="Pfam" id="PF00534"/>
    </source>
</evidence>
<dbReference type="Gene3D" id="3.40.50.2000">
    <property type="entry name" value="Glycogen Phosphorylase B"/>
    <property type="match status" value="2"/>
</dbReference>
<dbReference type="PANTHER" id="PTHR45947">
    <property type="entry name" value="SULFOQUINOVOSYL TRANSFERASE SQD2"/>
    <property type="match status" value="1"/>
</dbReference>
<keyword evidence="3" id="KW-0808">Transferase</keyword>
<protein>
    <submittedName>
        <fullName evidence="3">Glycosyl transferase group 1</fullName>
    </submittedName>
</protein>
<dbReference type="Pfam" id="PF00534">
    <property type="entry name" value="Glycos_transf_1"/>
    <property type="match status" value="1"/>
</dbReference>
<dbReference type="PANTHER" id="PTHR45947:SF3">
    <property type="entry name" value="SULFOQUINOVOSYL TRANSFERASE SQD2"/>
    <property type="match status" value="1"/>
</dbReference>
<evidence type="ECO:0000259" key="2">
    <source>
        <dbReference type="Pfam" id="PF13439"/>
    </source>
</evidence>
<proteinExistence type="predicted"/>
<reference evidence="3 4" key="1">
    <citation type="journal article" date="2015" name="Nature">
        <title>rRNA introns, odd ribosomes, and small enigmatic genomes across a large radiation of phyla.</title>
        <authorList>
            <person name="Brown C.T."/>
            <person name="Hug L.A."/>
            <person name="Thomas B.C."/>
            <person name="Sharon I."/>
            <person name="Castelle C.J."/>
            <person name="Singh A."/>
            <person name="Wilkins M.J."/>
            <person name="Williams K.H."/>
            <person name="Banfield J.F."/>
        </authorList>
    </citation>
    <scope>NUCLEOTIDE SEQUENCE [LARGE SCALE GENOMIC DNA]</scope>
</reference>
<dbReference type="Pfam" id="PF13439">
    <property type="entry name" value="Glyco_transf_4"/>
    <property type="match status" value="1"/>
</dbReference>